<dbReference type="Gene3D" id="3.40.50.10610">
    <property type="entry name" value="ABC-type transport auxiliary lipoprotein component"/>
    <property type="match status" value="1"/>
</dbReference>
<dbReference type="Pfam" id="PF03886">
    <property type="entry name" value="ABC_trans_aux"/>
    <property type="match status" value="1"/>
</dbReference>
<dbReference type="InterPro" id="IPR005586">
    <property type="entry name" value="ABC_trans_aux"/>
</dbReference>
<keyword evidence="2" id="KW-0449">Lipoprotein</keyword>
<feature type="domain" description="ABC-type transport auxiliary lipoprotein component" evidence="1">
    <location>
        <begin position="33"/>
        <end position="187"/>
    </location>
</feature>
<evidence type="ECO:0000313" key="3">
    <source>
        <dbReference type="Proteomes" id="UP001301869"/>
    </source>
</evidence>
<name>A0ABY9YXM9_9GAMM</name>
<gene>
    <name evidence="2" type="ORF">P1P91_07800</name>
</gene>
<dbReference type="RefSeq" id="WP_311881756.1">
    <property type="nucleotide sequence ID" value="NZ_CP119391.1"/>
</dbReference>
<dbReference type="PROSITE" id="PS51257">
    <property type="entry name" value="PROKAR_LIPOPROTEIN"/>
    <property type="match status" value="1"/>
</dbReference>
<sequence length="195" mass="21365">MLVFQRLLPLLAALLLGLGLGGCAGKVSPSSRYLLPAVAPEVADAPDATLELGRLRLAHYLDVEGIVMQLDDIELREAREHRWAEGLDQQLTRNLKAHLSRDLPTWRVTRASPGDDDAYTLDVSIDQFQGRHDGYAVASGQWQLRSAQGRLLHMDSFSANTALERDGYPALVRALGKSLEQAADEMAAGIRRAVL</sequence>
<dbReference type="SUPFAM" id="SSF159594">
    <property type="entry name" value="XCC0632-like"/>
    <property type="match status" value="1"/>
</dbReference>
<proteinExistence type="predicted"/>
<dbReference type="EMBL" id="CP119391">
    <property type="protein sequence ID" value="WNK18808.1"/>
    <property type="molecule type" value="Genomic_DNA"/>
</dbReference>
<accession>A0ABY9YXM9</accession>
<evidence type="ECO:0000313" key="2">
    <source>
        <dbReference type="EMBL" id="WNK18808.1"/>
    </source>
</evidence>
<keyword evidence="3" id="KW-1185">Reference proteome</keyword>
<reference evidence="2 3" key="1">
    <citation type="submission" date="2023-03" db="EMBL/GenBank/DDBJ databases">
        <title>Halomonas sp. nov., isolated from Korean tranditional fermented seafood 'Jeotgal'.</title>
        <authorList>
            <person name="Kim B."/>
            <person name="Shin N.-R."/>
        </authorList>
    </citation>
    <scope>NUCLEOTIDE SEQUENCE [LARGE SCALE GENOMIC DNA]</scope>
    <source>
        <strain evidence="2 3">SG2L-4</strain>
    </source>
</reference>
<evidence type="ECO:0000259" key="1">
    <source>
        <dbReference type="Pfam" id="PF03886"/>
    </source>
</evidence>
<protein>
    <submittedName>
        <fullName evidence="2">ABC-type transport auxiliary lipoprotein family protein</fullName>
    </submittedName>
</protein>
<dbReference type="Proteomes" id="UP001301869">
    <property type="component" value="Chromosome"/>
</dbReference>
<organism evidence="2 3">
    <name type="scientific">Halomonas piscis</name>
    <dbReference type="NCBI Taxonomy" id="3031727"/>
    <lineage>
        <taxon>Bacteria</taxon>
        <taxon>Pseudomonadati</taxon>
        <taxon>Pseudomonadota</taxon>
        <taxon>Gammaproteobacteria</taxon>
        <taxon>Oceanospirillales</taxon>
        <taxon>Halomonadaceae</taxon>
        <taxon>Halomonas</taxon>
    </lineage>
</organism>